<sequence>MKLKLEQKTKAVIYMLISALGFTMMSVAVKAIPEISLFEKVFFRNSISCFVAFLLLLRDRRGFYVKKENRLPVFIRSFLGFLGIVTNFYAIQYLLLADSNMLGKLSPITVSFFAVLYLKEKVDKEQILGIAFSFIGALFVIKPSFSLSMLPSLAGLTSVTFAGISYTVIRYLNDKENPNIIVFYFSLMSVLCSIPFMLTDFQIPDLRQWFYLLSIGLMACLAQFFMTYSYKNAEASEVAVYNYSGIPYGIILGYLLFDEIPDIYSCIGGVIIIVMAIYLYLHNKKKKANSIERL</sequence>
<evidence type="ECO:0000256" key="4">
    <source>
        <dbReference type="ARBA" id="ARBA00023136"/>
    </source>
</evidence>
<dbReference type="GO" id="GO:0016020">
    <property type="term" value="C:membrane"/>
    <property type="evidence" value="ECO:0007669"/>
    <property type="project" value="UniProtKB-SubCell"/>
</dbReference>
<gene>
    <name evidence="7" type="ORF">HMPREF3206_01187</name>
</gene>
<feature type="transmembrane region" description="Helical" evidence="5">
    <location>
        <begin position="101"/>
        <end position="118"/>
    </location>
</feature>
<feature type="transmembrane region" description="Helical" evidence="5">
    <location>
        <begin position="12"/>
        <end position="29"/>
    </location>
</feature>
<feature type="transmembrane region" description="Helical" evidence="5">
    <location>
        <begin position="263"/>
        <end position="281"/>
    </location>
</feature>
<dbReference type="PATRIC" id="fig|134605.3.peg.1171"/>
<evidence type="ECO:0000256" key="1">
    <source>
        <dbReference type="ARBA" id="ARBA00004141"/>
    </source>
</evidence>
<dbReference type="InterPro" id="IPR000620">
    <property type="entry name" value="EamA_dom"/>
</dbReference>
<feature type="transmembrane region" description="Helical" evidence="5">
    <location>
        <begin position="240"/>
        <end position="257"/>
    </location>
</feature>
<feature type="transmembrane region" description="Helical" evidence="5">
    <location>
        <begin position="41"/>
        <end position="57"/>
    </location>
</feature>
<feature type="transmembrane region" description="Helical" evidence="5">
    <location>
        <begin position="181"/>
        <end position="203"/>
    </location>
</feature>
<dbReference type="PANTHER" id="PTHR22911:SF6">
    <property type="entry name" value="SOLUTE CARRIER FAMILY 35 MEMBER G1"/>
    <property type="match status" value="1"/>
</dbReference>
<evidence type="ECO:0000313" key="8">
    <source>
        <dbReference type="Proteomes" id="UP000070617"/>
    </source>
</evidence>
<evidence type="ECO:0000313" key="7">
    <source>
        <dbReference type="EMBL" id="KXA13878.1"/>
    </source>
</evidence>
<proteinExistence type="predicted"/>
<feature type="transmembrane region" description="Helical" evidence="5">
    <location>
        <begin position="209"/>
        <end position="228"/>
    </location>
</feature>
<keyword evidence="4 5" id="KW-0472">Membrane</keyword>
<reference evidence="8" key="1">
    <citation type="submission" date="2016-01" db="EMBL/GenBank/DDBJ databases">
        <authorList>
            <person name="Mitreva M."/>
            <person name="Pepin K.H."/>
            <person name="Mihindukulasuriya K.A."/>
            <person name="Fulton R."/>
            <person name="Fronick C."/>
            <person name="O'Laughlin M."/>
            <person name="Miner T."/>
            <person name="Herter B."/>
            <person name="Rosa B.A."/>
            <person name="Cordes M."/>
            <person name="Tomlinson C."/>
            <person name="Wollam A."/>
            <person name="Palsikar V.B."/>
            <person name="Mardis E.R."/>
            <person name="Wilson R.K."/>
        </authorList>
    </citation>
    <scope>NUCLEOTIDE SEQUENCE [LARGE SCALE GENOMIC DNA]</scope>
    <source>
        <strain evidence="8">CMW8396</strain>
    </source>
</reference>
<dbReference type="EMBL" id="LRPX01000058">
    <property type="protein sequence ID" value="KXA13878.1"/>
    <property type="molecule type" value="Genomic_DNA"/>
</dbReference>
<protein>
    <submittedName>
        <fullName evidence="7">Putative membrane protein</fullName>
    </submittedName>
</protein>
<keyword evidence="2 5" id="KW-0812">Transmembrane</keyword>
<feature type="transmembrane region" description="Helical" evidence="5">
    <location>
        <begin position="127"/>
        <end position="145"/>
    </location>
</feature>
<organism evidence="7 8">
    <name type="scientific">Fusobacterium equinum</name>
    <dbReference type="NCBI Taxonomy" id="134605"/>
    <lineage>
        <taxon>Bacteria</taxon>
        <taxon>Fusobacteriati</taxon>
        <taxon>Fusobacteriota</taxon>
        <taxon>Fusobacteriia</taxon>
        <taxon>Fusobacteriales</taxon>
        <taxon>Fusobacteriaceae</taxon>
        <taxon>Fusobacterium</taxon>
    </lineage>
</organism>
<feature type="transmembrane region" description="Helical" evidence="5">
    <location>
        <begin position="78"/>
        <end position="95"/>
    </location>
</feature>
<evidence type="ECO:0000256" key="5">
    <source>
        <dbReference type="SAM" id="Phobius"/>
    </source>
</evidence>
<name>A0A133NC68_9FUSO</name>
<dbReference type="InterPro" id="IPR037185">
    <property type="entry name" value="EmrE-like"/>
</dbReference>
<dbReference type="AlphaFoldDB" id="A0A133NC68"/>
<dbReference type="SUPFAM" id="SSF103481">
    <property type="entry name" value="Multidrug resistance efflux transporter EmrE"/>
    <property type="match status" value="2"/>
</dbReference>
<dbReference type="Pfam" id="PF00892">
    <property type="entry name" value="EamA"/>
    <property type="match status" value="2"/>
</dbReference>
<evidence type="ECO:0000259" key="6">
    <source>
        <dbReference type="Pfam" id="PF00892"/>
    </source>
</evidence>
<comment type="caution">
    <text evidence="7">The sequence shown here is derived from an EMBL/GenBank/DDBJ whole genome shotgun (WGS) entry which is preliminary data.</text>
</comment>
<dbReference type="RefSeq" id="WP_008800611.1">
    <property type="nucleotide sequence ID" value="NZ_KQ956550.1"/>
</dbReference>
<accession>A0A133NC68</accession>
<keyword evidence="8" id="KW-1185">Reference proteome</keyword>
<comment type="subcellular location">
    <subcellularLocation>
        <location evidence="1">Membrane</location>
        <topology evidence="1">Multi-pass membrane protein</topology>
    </subcellularLocation>
</comment>
<feature type="transmembrane region" description="Helical" evidence="5">
    <location>
        <begin position="151"/>
        <end position="169"/>
    </location>
</feature>
<dbReference type="Proteomes" id="UP000070617">
    <property type="component" value="Unassembled WGS sequence"/>
</dbReference>
<feature type="domain" description="EamA" evidence="6">
    <location>
        <begin position="10"/>
        <end position="141"/>
    </location>
</feature>
<evidence type="ECO:0000256" key="3">
    <source>
        <dbReference type="ARBA" id="ARBA00022989"/>
    </source>
</evidence>
<feature type="domain" description="EamA" evidence="6">
    <location>
        <begin position="153"/>
        <end position="278"/>
    </location>
</feature>
<keyword evidence="3 5" id="KW-1133">Transmembrane helix</keyword>
<evidence type="ECO:0000256" key="2">
    <source>
        <dbReference type="ARBA" id="ARBA00022692"/>
    </source>
</evidence>
<dbReference type="PANTHER" id="PTHR22911">
    <property type="entry name" value="ACYL-MALONYL CONDENSING ENZYME-RELATED"/>
    <property type="match status" value="1"/>
</dbReference>